<dbReference type="GO" id="GO:0005886">
    <property type="term" value="C:plasma membrane"/>
    <property type="evidence" value="ECO:0007669"/>
    <property type="project" value="UniProtKB-SubCell"/>
</dbReference>
<evidence type="ECO:0000259" key="10">
    <source>
        <dbReference type="PROSITE" id="PS50850"/>
    </source>
</evidence>
<evidence type="ECO:0000256" key="9">
    <source>
        <dbReference type="SAM" id="Phobius"/>
    </source>
</evidence>
<keyword evidence="6 9" id="KW-0472">Membrane</keyword>
<proteinExistence type="predicted"/>
<dbReference type="RefSeq" id="WP_235056951.1">
    <property type="nucleotide sequence ID" value="NZ_JAKFHA010000031.1"/>
</dbReference>
<evidence type="ECO:0000256" key="6">
    <source>
        <dbReference type="ARBA" id="ARBA00023136"/>
    </source>
</evidence>
<dbReference type="PANTHER" id="PTHR42718:SF47">
    <property type="entry name" value="METHYL VIOLOGEN RESISTANCE PROTEIN SMVA"/>
    <property type="match status" value="1"/>
</dbReference>
<dbReference type="GO" id="GO:0022857">
    <property type="term" value="F:transmembrane transporter activity"/>
    <property type="evidence" value="ECO:0007669"/>
    <property type="project" value="InterPro"/>
</dbReference>
<evidence type="ECO:0000256" key="7">
    <source>
        <dbReference type="ARBA" id="ARBA00023251"/>
    </source>
</evidence>
<dbReference type="InterPro" id="IPR011701">
    <property type="entry name" value="MFS"/>
</dbReference>
<dbReference type="Gene3D" id="1.20.1250.20">
    <property type="entry name" value="MFS general substrate transporter like domains"/>
    <property type="match status" value="1"/>
</dbReference>
<feature type="transmembrane region" description="Helical" evidence="9">
    <location>
        <begin position="52"/>
        <end position="69"/>
    </location>
</feature>
<gene>
    <name evidence="11" type="ORF">LZ495_33995</name>
</gene>
<reference evidence="11" key="1">
    <citation type="submission" date="2022-01" db="EMBL/GenBank/DDBJ databases">
        <title>Genome-Based Taxonomic Classification of the Phylum Actinobacteria.</title>
        <authorList>
            <person name="Gao Y."/>
        </authorList>
    </citation>
    <scope>NUCLEOTIDE SEQUENCE</scope>
    <source>
        <strain evidence="11">KLBMP 8922</strain>
    </source>
</reference>
<keyword evidence="7" id="KW-0046">Antibiotic resistance</keyword>
<feature type="domain" description="Major facilitator superfamily (MFS) profile" evidence="10">
    <location>
        <begin position="10"/>
        <end position="495"/>
    </location>
</feature>
<feature type="transmembrane region" description="Helical" evidence="9">
    <location>
        <begin position="470"/>
        <end position="490"/>
    </location>
</feature>
<dbReference type="AlphaFoldDB" id="A0AA41Q768"/>
<evidence type="ECO:0000256" key="8">
    <source>
        <dbReference type="SAM" id="MobiDB-lite"/>
    </source>
</evidence>
<feature type="transmembrane region" description="Helical" evidence="9">
    <location>
        <begin position="135"/>
        <end position="156"/>
    </location>
</feature>
<feature type="transmembrane region" description="Helical" evidence="9">
    <location>
        <begin position="231"/>
        <end position="249"/>
    </location>
</feature>
<feature type="region of interest" description="Disordered" evidence="8">
    <location>
        <begin position="492"/>
        <end position="521"/>
    </location>
</feature>
<evidence type="ECO:0000256" key="2">
    <source>
        <dbReference type="ARBA" id="ARBA00022448"/>
    </source>
</evidence>
<keyword evidence="4 9" id="KW-0812">Transmembrane</keyword>
<evidence type="ECO:0000313" key="11">
    <source>
        <dbReference type="EMBL" id="MCF2532205.1"/>
    </source>
</evidence>
<comment type="caution">
    <text evidence="11">The sequence shown here is derived from an EMBL/GenBank/DDBJ whole genome shotgun (WGS) entry which is preliminary data.</text>
</comment>
<feature type="transmembrane region" description="Helical" evidence="9">
    <location>
        <begin position="197"/>
        <end position="219"/>
    </location>
</feature>
<feature type="transmembrane region" description="Helical" evidence="9">
    <location>
        <begin position="307"/>
        <end position="328"/>
    </location>
</feature>
<dbReference type="CDD" id="cd17321">
    <property type="entry name" value="MFS_MMR_MDR_like"/>
    <property type="match status" value="1"/>
</dbReference>
<keyword evidence="3" id="KW-1003">Cell membrane</keyword>
<accession>A0AA41Q768</accession>
<evidence type="ECO:0000256" key="3">
    <source>
        <dbReference type="ARBA" id="ARBA00022475"/>
    </source>
</evidence>
<keyword evidence="12" id="KW-1185">Reference proteome</keyword>
<feature type="transmembrane region" description="Helical" evidence="9">
    <location>
        <begin position="76"/>
        <end position="95"/>
    </location>
</feature>
<organism evidence="11 12">
    <name type="scientific">Yinghuangia soli</name>
    <dbReference type="NCBI Taxonomy" id="2908204"/>
    <lineage>
        <taxon>Bacteria</taxon>
        <taxon>Bacillati</taxon>
        <taxon>Actinomycetota</taxon>
        <taxon>Actinomycetes</taxon>
        <taxon>Kitasatosporales</taxon>
        <taxon>Streptomycetaceae</taxon>
        <taxon>Yinghuangia</taxon>
    </lineage>
</organism>
<evidence type="ECO:0000256" key="1">
    <source>
        <dbReference type="ARBA" id="ARBA00004651"/>
    </source>
</evidence>
<feature type="transmembrane region" description="Helical" evidence="9">
    <location>
        <begin position="335"/>
        <end position="357"/>
    </location>
</feature>
<keyword evidence="5 9" id="KW-1133">Transmembrane helix</keyword>
<sequence>MHTRRPAWPGLAVLMLPTFIVAMDTTALLLALPRLGTDLGATAVEQLWISDSYGFMVAGTVVAMGTLGDRIGRRRLLLAGAAAFAALSVAAAFTTDPGSLIAVRALLGIAGATLAPATLGLIIEMFPDPRKRGKAVALWAACQFTGGALGPVVAGILLQHFWWGAVFLAAVPAMAVLLAAGPVLLPASRGDRTAALGLPDVALSLAAVLLTVHGIKQAAVHGTTADTPRQFLVPALALAAGAVLGGIFARRQLRARTPLLDLRLLRDRPSAAVLAALVGAGIALAGTGLLVTQYLQNVHGRTPAATALLFAPVGLGVAAGTLAAPALARRMPPATAIAGGLALSAAGGLLLAATGTARGTADLLLIVTAATVLALGTGPLFALGTGLVVGSVPPERAGSAAAVSETGNYIGGSLGFALLGTLAAAIYRERTDGSSESPAAAAAASRDLPADEAARLLNAAHDACTAGMRATGLVCAAVLAALAVLVTAAMRPASDRAQAGRPPENEPPATRRPAPDGAAGR</sequence>
<evidence type="ECO:0000256" key="5">
    <source>
        <dbReference type="ARBA" id="ARBA00022989"/>
    </source>
</evidence>
<dbReference type="GO" id="GO:0046677">
    <property type="term" value="P:response to antibiotic"/>
    <property type="evidence" value="ECO:0007669"/>
    <property type="project" value="UniProtKB-KW"/>
</dbReference>
<dbReference type="Pfam" id="PF07690">
    <property type="entry name" value="MFS_1"/>
    <property type="match status" value="1"/>
</dbReference>
<feature type="transmembrane region" description="Helical" evidence="9">
    <location>
        <begin position="363"/>
        <end position="389"/>
    </location>
</feature>
<feature type="transmembrane region" description="Helical" evidence="9">
    <location>
        <begin position="409"/>
        <end position="427"/>
    </location>
</feature>
<feature type="transmembrane region" description="Helical" evidence="9">
    <location>
        <begin position="270"/>
        <end position="295"/>
    </location>
</feature>
<comment type="subcellular location">
    <subcellularLocation>
        <location evidence="1">Cell membrane</location>
        <topology evidence="1">Multi-pass membrane protein</topology>
    </subcellularLocation>
</comment>
<dbReference type="InterPro" id="IPR020846">
    <property type="entry name" value="MFS_dom"/>
</dbReference>
<name>A0AA41Q768_9ACTN</name>
<dbReference type="Proteomes" id="UP001165378">
    <property type="component" value="Unassembled WGS sequence"/>
</dbReference>
<dbReference type="InterPro" id="IPR036259">
    <property type="entry name" value="MFS_trans_sf"/>
</dbReference>
<protein>
    <submittedName>
        <fullName evidence="11">MFS transporter</fullName>
    </submittedName>
</protein>
<feature type="transmembrane region" description="Helical" evidence="9">
    <location>
        <begin position="162"/>
        <end position="185"/>
    </location>
</feature>
<dbReference type="SUPFAM" id="SSF103473">
    <property type="entry name" value="MFS general substrate transporter"/>
    <property type="match status" value="1"/>
</dbReference>
<keyword evidence="2" id="KW-0813">Transport</keyword>
<dbReference type="PANTHER" id="PTHR42718">
    <property type="entry name" value="MAJOR FACILITATOR SUPERFAMILY MULTIDRUG TRANSPORTER MFSC"/>
    <property type="match status" value="1"/>
</dbReference>
<evidence type="ECO:0000256" key="4">
    <source>
        <dbReference type="ARBA" id="ARBA00022692"/>
    </source>
</evidence>
<feature type="transmembrane region" description="Helical" evidence="9">
    <location>
        <begin position="12"/>
        <end position="32"/>
    </location>
</feature>
<dbReference type="PROSITE" id="PS50850">
    <property type="entry name" value="MFS"/>
    <property type="match status" value="1"/>
</dbReference>
<feature type="transmembrane region" description="Helical" evidence="9">
    <location>
        <begin position="101"/>
        <end position="123"/>
    </location>
</feature>
<evidence type="ECO:0000313" key="12">
    <source>
        <dbReference type="Proteomes" id="UP001165378"/>
    </source>
</evidence>
<dbReference type="EMBL" id="JAKFHA010000031">
    <property type="protein sequence ID" value="MCF2532205.1"/>
    <property type="molecule type" value="Genomic_DNA"/>
</dbReference>